<dbReference type="Gene3D" id="1.10.3720.10">
    <property type="entry name" value="MetI-like"/>
    <property type="match status" value="1"/>
</dbReference>
<dbReference type="EMBL" id="JBEDNQ010000015">
    <property type="protein sequence ID" value="MEQ3554493.1"/>
    <property type="molecule type" value="Genomic_DNA"/>
</dbReference>
<evidence type="ECO:0000256" key="1">
    <source>
        <dbReference type="ARBA" id="ARBA00004651"/>
    </source>
</evidence>
<protein>
    <submittedName>
        <fullName evidence="9">ABC transporter permease subunit</fullName>
    </submittedName>
</protein>
<dbReference type="Pfam" id="PF00528">
    <property type="entry name" value="BPD_transp_1"/>
    <property type="match status" value="1"/>
</dbReference>
<accession>A0ABV1KLU2</accession>
<dbReference type="RefSeq" id="WP_349301567.1">
    <property type="nucleotide sequence ID" value="NZ_JBEDNQ010000015.1"/>
</dbReference>
<dbReference type="PANTHER" id="PTHR30151:SF20">
    <property type="entry name" value="ABC TRANSPORTER PERMEASE PROTEIN HI_0355-RELATED"/>
    <property type="match status" value="1"/>
</dbReference>
<keyword evidence="4 7" id="KW-0812">Transmembrane</keyword>
<sequence length="264" mass="26993">MSTRLTTRLGGLVGVLVILAVWWLASVTLFTGSGTIPTPGAVLAEMASPERWASTLRNSVSTITAASQGYLLGNGLAIALAVVVLLVPRFEPLANQIAIVTYCVPPVAIGPVIVIVAGRDAPSGASVVLAALLCFFTTVVGCLVGLRAAPRASLDLVRAYGGTSWTVLRKVQIVSALPSLFAALKIAAPSAFLGAILAEYLGSGGEQTLGRALIAAQTQANAPLLWYLALVSGLFSGVAYLLVSLVARVATPWASGTDVVAAGR</sequence>
<dbReference type="PROSITE" id="PS50928">
    <property type="entry name" value="ABC_TM1"/>
    <property type="match status" value="1"/>
</dbReference>
<feature type="transmembrane region" description="Helical" evidence="7">
    <location>
        <begin position="68"/>
        <end position="87"/>
    </location>
</feature>
<dbReference type="Proteomes" id="UP001494902">
    <property type="component" value="Unassembled WGS sequence"/>
</dbReference>
<evidence type="ECO:0000313" key="9">
    <source>
        <dbReference type="EMBL" id="MEQ3554493.1"/>
    </source>
</evidence>
<evidence type="ECO:0000256" key="2">
    <source>
        <dbReference type="ARBA" id="ARBA00022448"/>
    </source>
</evidence>
<organism evidence="9 10">
    <name type="scientific">Pseudonocardia nematodicida</name>
    <dbReference type="NCBI Taxonomy" id="1206997"/>
    <lineage>
        <taxon>Bacteria</taxon>
        <taxon>Bacillati</taxon>
        <taxon>Actinomycetota</taxon>
        <taxon>Actinomycetes</taxon>
        <taxon>Pseudonocardiales</taxon>
        <taxon>Pseudonocardiaceae</taxon>
        <taxon>Pseudonocardia</taxon>
    </lineage>
</organism>
<comment type="similarity">
    <text evidence="7">Belongs to the binding-protein-dependent transport system permease family.</text>
</comment>
<name>A0ABV1KLU2_9PSEU</name>
<feature type="transmembrane region" description="Helical" evidence="7">
    <location>
        <begin position="99"/>
        <end position="118"/>
    </location>
</feature>
<dbReference type="CDD" id="cd06261">
    <property type="entry name" value="TM_PBP2"/>
    <property type="match status" value="1"/>
</dbReference>
<keyword evidence="5 7" id="KW-1133">Transmembrane helix</keyword>
<keyword evidence="3" id="KW-1003">Cell membrane</keyword>
<evidence type="ECO:0000256" key="7">
    <source>
        <dbReference type="RuleBase" id="RU363032"/>
    </source>
</evidence>
<evidence type="ECO:0000256" key="3">
    <source>
        <dbReference type="ARBA" id="ARBA00022475"/>
    </source>
</evidence>
<dbReference type="InterPro" id="IPR000515">
    <property type="entry name" value="MetI-like"/>
</dbReference>
<dbReference type="InterPro" id="IPR035906">
    <property type="entry name" value="MetI-like_sf"/>
</dbReference>
<comment type="subcellular location">
    <subcellularLocation>
        <location evidence="1 7">Cell membrane</location>
        <topology evidence="1 7">Multi-pass membrane protein</topology>
    </subcellularLocation>
</comment>
<evidence type="ECO:0000256" key="6">
    <source>
        <dbReference type="ARBA" id="ARBA00023136"/>
    </source>
</evidence>
<feature type="transmembrane region" description="Helical" evidence="7">
    <location>
        <begin position="224"/>
        <end position="243"/>
    </location>
</feature>
<evidence type="ECO:0000259" key="8">
    <source>
        <dbReference type="PROSITE" id="PS50928"/>
    </source>
</evidence>
<gene>
    <name evidence="9" type="ORF">WIS52_28840</name>
</gene>
<evidence type="ECO:0000256" key="4">
    <source>
        <dbReference type="ARBA" id="ARBA00022692"/>
    </source>
</evidence>
<feature type="domain" description="ABC transmembrane type-1" evidence="8">
    <location>
        <begin position="59"/>
        <end position="247"/>
    </location>
</feature>
<evidence type="ECO:0000313" key="10">
    <source>
        <dbReference type="Proteomes" id="UP001494902"/>
    </source>
</evidence>
<proteinExistence type="inferred from homology"/>
<keyword evidence="2 7" id="KW-0813">Transport</keyword>
<comment type="caution">
    <text evidence="9">The sequence shown here is derived from an EMBL/GenBank/DDBJ whole genome shotgun (WGS) entry which is preliminary data.</text>
</comment>
<keyword evidence="6 7" id="KW-0472">Membrane</keyword>
<dbReference type="SUPFAM" id="SSF161098">
    <property type="entry name" value="MetI-like"/>
    <property type="match status" value="1"/>
</dbReference>
<reference evidence="9 10" key="1">
    <citation type="submission" date="2024-03" db="EMBL/GenBank/DDBJ databases">
        <title>Draft genome sequence of Pseudonocardia nematodicida JCM 31783.</title>
        <authorList>
            <person name="Butdee W."/>
            <person name="Duangmal K."/>
        </authorList>
    </citation>
    <scope>NUCLEOTIDE SEQUENCE [LARGE SCALE GENOMIC DNA]</scope>
    <source>
        <strain evidence="9 10">JCM 31783</strain>
    </source>
</reference>
<feature type="transmembrane region" description="Helical" evidence="7">
    <location>
        <begin position="124"/>
        <end position="146"/>
    </location>
</feature>
<keyword evidence="10" id="KW-1185">Reference proteome</keyword>
<dbReference type="PANTHER" id="PTHR30151">
    <property type="entry name" value="ALKANE SULFONATE ABC TRANSPORTER-RELATED, MEMBRANE SUBUNIT"/>
    <property type="match status" value="1"/>
</dbReference>
<evidence type="ECO:0000256" key="5">
    <source>
        <dbReference type="ARBA" id="ARBA00022989"/>
    </source>
</evidence>